<evidence type="ECO:0000256" key="3">
    <source>
        <dbReference type="ARBA" id="ARBA00022490"/>
    </source>
</evidence>
<dbReference type="InterPro" id="IPR035684">
    <property type="entry name" value="ArgRS_core"/>
</dbReference>
<evidence type="ECO:0000256" key="8">
    <source>
        <dbReference type="ARBA" id="ARBA00023146"/>
    </source>
</evidence>
<organism evidence="14 15">
    <name type="scientific">Ruthenibacterium lactatiformans</name>
    <dbReference type="NCBI Taxonomy" id="1550024"/>
    <lineage>
        <taxon>Bacteria</taxon>
        <taxon>Bacillati</taxon>
        <taxon>Bacillota</taxon>
        <taxon>Clostridia</taxon>
        <taxon>Eubacteriales</taxon>
        <taxon>Oscillospiraceae</taxon>
        <taxon>Ruthenibacterium</taxon>
    </lineage>
</organism>
<evidence type="ECO:0000256" key="4">
    <source>
        <dbReference type="ARBA" id="ARBA00022598"/>
    </source>
</evidence>
<dbReference type="SUPFAM" id="SSF52374">
    <property type="entry name" value="Nucleotidylyl transferase"/>
    <property type="match status" value="1"/>
</dbReference>
<accession>A0A0D8J1Q7</accession>
<comment type="caution">
    <text evidence="14">The sequence shown here is derived from an EMBL/GenBank/DDBJ whole genome shotgun (WGS) entry which is preliminary data.</text>
</comment>
<comment type="subunit">
    <text evidence="10">Monomer.</text>
</comment>
<dbReference type="GO" id="GO:0006420">
    <property type="term" value="P:arginyl-tRNA aminoacylation"/>
    <property type="evidence" value="ECO:0007669"/>
    <property type="project" value="UniProtKB-UniRule"/>
</dbReference>
<evidence type="ECO:0000256" key="6">
    <source>
        <dbReference type="ARBA" id="ARBA00022840"/>
    </source>
</evidence>
<feature type="domain" description="DALR anticodon binding" evidence="12">
    <location>
        <begin position="469"/>
        <end position="589"/>
    </location>
</feature>
<feature type="domain" description="Arginyl tRNA synthetase N-terminal" evidence="13">
    <location>
        <begin position="15"/>
        <end position="105"/>
    </location>
</feature>
<dbReference type="SMART" id="SM00836">
    <property type="entry name" value="DALR_1"/>
    <property type="match status" value="1"/>
</dbReference>
<dbReference type="GO" id="GO:0004814">
    <property type="term" value="F:arginine-tRNA ligase activity"/>
    <property type="evidence" value="ECO:0007669"/>
    <property type="project" value="UniProtKB-UniRule"/>
</dbReference>
<evidence type="ECO:0000256" key="7">
    <source>
        <dbReference type="ARBA" id="ARBA00022917"/>
    </source>
</evidence>
<evidence type="ECO:0000256" key="5">
    <source>
        <dbReference type="ARBA" id="ARBA00022741"/>
    </source>
</evidence>
<dbReference type="SUPFAM" id="SSF47323">
    <property type="entry name" value="Anticodon-binding domain of a subclass of class I aminoacyl-tRNA synthetases"/>
    <property type="match status" value="1"/>
</dbReference>
<evidence type="ECO:0000256" key="1">
    <source>
        <dbReference type="ARBA" id="ARBA00004496"/>
    </source>
</evidence>
<dbReference type="InterPro" id="IPR001412">
    <property type="entry name" value="aa-tRNA-synth_I_CS"/>
</dbReference>
<keyword evidence="8 10" id="KW-0030">Aminoacyl-tRNA synthetase</keyword>
<dbReference type="InterPro" id="IPR008909">
    <property type="entry name" value="DALR_anticod-bd"/>
</dbReference>
<dbReference type="Gene3D" id="3.40.50.620">
    <property type="entry name" value="HUPs"/>
    <property type="match status" value="1"/>
</dbReference>
<dbReference type="Gene3D" id="1.10.730.10">
    <property type="entry name" value="Isoleucyl-tRNA Synthetase, Domain 1"/>
    <property type="match status" value="1"/>
</dbReference>
<feature type="short sequence motif" description="'HIGH' region" evidence="10">
    <location>
        <begin position="142"/>
        <end position="152"/>
    </location>
</feature>
<keyword evidence="5 10" id="KW-0547">Nucleotide-binding</keyword>
<dbReference type="PROSITE" id="PS00178">
    <property type="entry name" value="AA_TRNA_LIGASE_I"/>
    <property type="match status" value="1"/>
</dbReference>
<evidence type="ECO:0000259" key="13">
    <source>
        <dbReference type="SMART" id="SM01016"/>
    </source>
</evidence>
<comment type="catalytic activity">
    <reaction evidence="9 10">
        <text>tRNA(Arg) + L-arginine + ATP = L-arginyl-tRNA(Arg) + AMP + diphosphate</text>
        <dbReference type="Rhea" id="RHEA:20301"/>
        <dbReference type="Rhea" id="RHEA-COMP:9658"/>
        <dbReference type="Rhea" id="RHEA-COMP:9673"/>
        <dbReference type="ChEBI" id="CHEBI:30616"/>
        <dbReference type="ChEBI" id="CHEBI:32682"/>
        <dbReference type="ChEBI" id="CHEBI:33019"/>
        <dbReference type="ChEBI" id="CHEBI:78442"/>
        <dbReference type="ChEBI" id="CHEBI:78513"/>
        <dbReference type="ChEBI" id="CHEBI:456215"/>
        <dbReference type="EC" id="6.1.1.19"/>
    </reaction>
</comment>
<dbReference type="EMBL" id="JXXK01000014">
    <property type="protein sequence ID" value="KJF39693.1"/>
    <property type="molecule type" value="Genomic_DNA"/>
</dbReference>
<dbReference type="Pfam" id="PF05746">
    <property type="entry name" value="DALR_1"/>
    <property type="match status" value="1"/>
</dbReference>
<dbReference type="GeneID" id="42857063"/>
<dbReference type="PANTHER" id="PTHR11956">
    <property type="entry name" value="ARGINYL-TRNA SYNTHETASE"/>
    <property type="match status" value="1"/>
</dbReference>
<evidence type="ECO:0000256" key="9">
    <source>
        <dbReference type="ARBA" id="ARBA00049339"/>
    </source>
</evidence>
<reference evidence="14" key="1">
    <citation type="submission" date="2015-02" db="EMBL/GenBank/DDBJ databases">
        <title>A novel member of the family Ruminococcaceae isolated from human feces.</title>
        <authorList>
            <person name="Shkoporov A.N."/>
            <person name="Chaplin A.V."/>
            <person name="Motuzova O.V."/>
            <person name="Kafarskaia L.I."/>
            <person name="Khokhlova E.V."/>
            <person name="Efimov B.A."/>
        </authorList>
    </citation>
    <scope>NUCLEOTIDE SEQUENCE [LARGE SCALE GENOMIC DNA]</scope>
    <source>
        <strain evidence="14">585-1</strain>
    </source>
</reference>
<dbReference type="RefSeq" id="WP_050005515.1">
    <property type="nucleotide sequence ID" value="NZ_CAUBBA010000010.1"/>
</dbReference>
<dbReference type="SMART" id="SM01016">
    <property type="entry name" value="Arg_tRNA_synt_N"/>
    <property type="match status" value="1"/>
</dbReference>
<dbReference type="InterPro" id="IPR001278">
    <property type="entry name" value="Arg-tRNA-ligase"/>
</dbReference>
<dbReference type="InterPro" id="IPR009080">
    <property type="entry name" value="tRNAsynth_Ia_anticodon-bd"/>
</dbReference>
<dbReference type="InterPro" id="IPR036695">
    <property type="entry name" value="Arg-tRNA-synth_N_sf"/>
</dbReference>
<evidence type="ECO:0000256" key="2">
    <source>
        <dbReference type="ARBA" id="ARBA00005594"/>
    </source>
</evidence>
<dbReference type="Gene3D" id="3.30.1360.70">
    <property type="entry name" value="Arginyl tRNA synthetase N-terminal domain"/>
    <property type="match status" value="1"/>
</dbReference>
<dbReference type="InterPro" id="IPR005148">
    <property type="entry name" value="Arg-tRNA-synth_N"/>
</dbReference>
<keyword evidence="15" id="KW-1185">Reference proteome</keyword>
<evidence type="ECO:0000256" key="11">
    <source>
        <dbReference type="RuleBase" id="RU363038"/>
    </source>
</evidence>
<keyword evidence="6 10" id="KW-0067">ATP-binding</keyword>
<dbReference type="PATRIC" id="fig|1550024.3.peg.2453"/>
<comment type="subcellular location">
    <subcellularLocation>
        <location evidence="1 10">Cytoplasm</location>
    </subcellularLocation>
</comment>
<dbReference type="AlphaFoldDB" id="A0A0D8J1Q7"/>
<dbReference type="NCBIfam" id="TIGR00456">
    <property type="entry name" value="argS"/>
    <property type="match status" value="1"/>
</dbReference>
<keyword evidence="3 10" id="KW-0963">Cytoplasm</keyword>
<dbReference type="GO" id="GO:0005737">
    <property type="term" value="C:cytoplasm"/>
    <property type="evidence" value="ECO:0007669"/>
    <property type="project" value="UniProtKB-SubCell"/>
</dbReference>
<proteinExistence type="inferred from homology"/>
<sequence>MQDFKHFDPKQAAMDEARGLLEAAARAAMADGSLPEKELPAFVVEVPNDVKNGDLASNFAMAGARVFGMPPRKIAEAVAAAMPALEETHFSRVEIAGPGFINLFLAPGWFADVVLAANAAGADYGRTSYGKGEKVNVEFVSANPTGPMHLGNARGGALGDCLAAAMDWAGYDVTREFLINDAGNQILKFGKSLAVRYLQIFRGEDAVPFPEDCYQGADIRVLAQKFADVHGNVYMEKPFEELQKDIAAFALPLNVQGLKDDMAKYRVNYDVWFSETTLHESGAIREMLDKLAERGATYEKDGAIWYRSMQYAEKYGGNKVTRKGLDGEVTDEDKDEVLVRANGVPTYFAADIAYHYNKFAVRGFSRAIDVWGADHHGHVARMKGAMDAIGLDGEKLDIVLMQFVRLMQDGQPVRMSKRTGKAIGLAELLDEVPIDSARFQFNLREPGSVMDFDMDLAVAQDSENPVYYVQYAHARICSILKKLAEDGIVFEGADKADLTLLTEPAEKELIRHIADFPGEIISAAKSYDPARITRYVTELANRYHKFYNSCRVKDAEHCVCQARIALCTATKNVISNALTLLKITVPESM</sequence>
<evidence type="ECO:0000313" key="14">
    <source>
        <dbReference type="EMBL" id="KJF39693.1"/>
    </source>
</evidence>
<dbReference type="Pfam" id="PF00750">
    <property type="entry name" value="tRNA-synt_1d"/>
    <property type="match status" value="1"/>
</dbReference>
<gene>
    <name evidence="10" type="primary">argS</name>
    <name evidence="14" type="ORF">TQ39_10760</name>
</gene>
<evidence type="ECO:0000313" key="15">
    <source>
        <dbReference type="Proteomes" id="UP000032483"/>
    </source>
</evidence>
<dbReference type="CDD" id="cd00671">
    <property type="entry name" value="ArgRS_core"/>
    <property type="match status" value="1"/>
</dbReference>
<dbReference type="Pfam" id="PF03485">
    <property type="entry name" value="Arg_tRNA_synt_N"/>
    <property type="match status" value="1"/>
</dbReference>
<dbReference type="HAMAP" id="MF_00123">
    <property type="entry name" value="Arg_tRNA_synth"/>
    <property type="match status" value="1"/>
</dbReference>
<keyword evidence="7 10" id="KW-0648">Protein biosynthesis</keyword>
<dbReference type="PANTHER" id="PTHR11956:SF5">
    <property type="entry name" value="ARGININE--TRNA LIGASE, CYTOPLASMIC"/>
    <property type="match status" value="1"/>
</dbReference>
<dbReference type="InterPro" id="IPR014729">
    <property type="entry name" value="Rossmann-like_a/b/a_fold"/>
</dbReference>
<comment type="similarity">
    <text evidence="2 10 11">Belongs to the class-I aminoacyl-tRNA synthetase family.</text>
</comment>
<dbReference type="SUPFAM" id="SSF55190">
    <property type="entry name" value="Arginyl-tRNA synthetase (ArgRS), N-terminal 'additional' domain"/>
    <property type="match status" value="1"/>
</dbReference>
<dbReference type="FunFam" id="1.10.730.10:FF:000008">
    <property type="entry name" value="Arginine--tRNA ligase"/>
    <property type="match status" value="1"/>
</dbReference>
<evidence type="ECO:0000259" key="12">
    <source>
        <dbReference type="SMART" id="SM00836"/>
    </source>
</evidence>
<name>A0A0D8J1Q7_9FIRM</name>
<dbReference type="GO" id="GO:0005524">
    <property type="term" value="F:ATP binding"/>
    <property type="evidence" value="ECO:0007669"/>
    <property type="project" value="UniProtKB-UniRule"/>
</dbReference>
<evidence type="ECO:0000256" key="10">
    <source>
        <dbReference type="HAMAP-Rule" id="MF_00123"/>
    </source>
</evidence>
<dbReference type="PRINTS" id="PR01038">
    <property type="entry name" value="TRNASYNTHARG"/>
</dbReference>
<keyword evidence="4 10" id="KW-0436">Ligase</keyword>
<dbReference type="Proteomes" id="UP000032483">
    <property type="component" value="Unassembled WGS sequence"/>
</dbReference>
<dbReference type="EC" id="6.1.1.19" evidence="10"/>
<protein>
    <recommendedName>
        <fullName evidence="10">Arginine--tRNA ligase</fullName>
        <ecNumber evidence="10">6.1.1.19</ecNumber>
    </recommendedName>
    <alternativeName>
        <fullName evidence="10">Arginyl-tRNA synthetase</fullName>
        <shortName evidence="10">ArgRS</shortName>
    </alternativeName>
</protein>